<dbReference type="Pfam" id="PF00483">
    <property type="entry name" value="NTP_transferase"/>
    <property type="match status" value="1"/>
</dbReference>
<dbReference type="AlphaFoldDB" id="A0A9X1WRD9"/>
<dbReference type="InterPro" id="IPR005835">
    <property type="entry name" value="NTP_transferase_dom"/>
</dbReference>
<dbReference type="InterPro" id="IPR005908">
    <property type="entry name" value="G1P_thy_trans_l"/>
</dbReference>
<dbReference type="Gene3D" id="3.90.550.10">
    <property type="entry name" value="Spore Coat Polysaccharide Biosynthesis Protein SpsA, Chain A"/>
    <property type="match status" value="1"/>
</dbReference>
<sequence>MKGIILCAGQGTRLRPYTHSIPKTLIPVLNKPILLRCIESLLESGITDIGVVIRPDQKIIVDYIESIQDTVKVTVLYQMEARGIAHALLSAKKFLGEDSFIVLLGDNLFTIRIDKLQQIFAANDGAVLLTPVSNPQDFGIAEVSNQHIVKLEEKPAHPKSNLAVIGMYAFNNKIFDAIEQITPSRRGEYEITDAIQQMISNGCRIASRVTKLPFYDIGTPDRWLDANKSLLSRQANQIGSNNIFENCTLKGSVVIGDGCTFKNVSIGPNVTIGNNCTIHNGTLSDSISLDNTYLNFSGLHVKSSIFGRNTRFIASSSNTVSTLLGDESIVHFHSS</sequence>
<organism evidence="2 3">
    <name type="scientific">Paenibacillus mangrovi</name>
    <dbReference type="NCBI Taxonomy" id="2931978"/>
    <lineage>
        <taxon>Bacteria</taxon>
        <taxon>Bacillati</taxon>
        <taxon>Bacillota</taxon>
        <taxon>Bacilli</taxon>
        <taxon>Bacillales</taxon>
        <taxon>Paenibacillaceae</taxon>
        <taxon>Paenibacillus</taxon>
    </lineage>
</organism>
<proteinExistence type="predicted"/>
<dbReference type="InterPro" id="IPR029044">
    <property type="entry name" value="Nucleotide-diphossugar_trans"/>
</dbReference>
<dbReference type="EMBL" id="JALIRP010000008">
    <property type="protein sequence ID" value="MCJ8013887.1"/>
    <property type="molecule type" value="Genomic_DNA"/>
</dbReference>
<keyword evidence="3" id="KW-1185">Reference proteome</keyword>
<dbReference type="CDD" id="cd04189">
    <property type="entry name" value="G1P_TT_long"/>
    <property type="match status" value="1"/>
</dbReference>
<evidence type="ECO:0000313" key="3">
    <source>
        <dbReference type="Proteomes" id="UP001139347"/>
    </source>
</evidence>
<evidence type="ECO:0000259" key="1">
    <source>
        <dbReference type="Pfam" id="PF00483"/>
    </source>
</evidence>
<dbReference type="Gene3D" id="2.160.10.10">
    <property type="entry name" value="Hexapeptide repeat proteins"/>
    <property type="match status" value="1"/>
</dbReference>
<feature type="domain" description="Nucleotidyl transferase" evidence="1">
    <location>
        <begin position="2"/>
        <end position="231"/>
    </location>
</feature>
<gene>
    <name evidence="2" type="ORF">MUG84_19355</name>
</gene>
<dbReference type="Proteomes" id="UP001139347">
    <property type="component" value="Unassembled WGS sequence"/>
</dbReference>
<evidence type="ECO:0000313" key="2">
    <source>
        <dbReference type="EMBL" id="MCJ8013887.1"/>
    </source>
</evidence>
<name>A0A9X1WRD9_9BACL</name>
<dbReference type="RefSeq" id="WP_244727852.1">
    <property type="nucleotide sequence ID" value="NZ_JALIRP010000008.1"/>
</dbReference>
<dbReference type="SUPFAM" id="SSF53448">
    <property type="entry name" value="Nucleotide-diphospho-sugar transferases"/>
    <property type="match status" value="1"/>
</dbReference>
<protein>
    <submittedName>
        <fullName evidence="2">Sugar phosphate nucleotidyltransferase</fullName>
    </submittedName>
</protein>
<reference evidence="2" key="1">
    <citation type="submission" date="2022-04" db="EMBL/GenBank/DDBJ databases">
        <title>Paenibacillus mangrovi sp. nov., a novel endophytic bacterium isolated from bark of Kandelia candel.</title>
        <authorList>
            <person name="Tuo L."/>
        </authorList>
    </citation>
    <scope>NUCLEOTIDE SEQUENCE</scope>
    <source>
        <strain evidence="2">KQZ6P-2</strain>
    </source>
</reference>
<accession>A0A9X1WRD9</accession>
<dbReference type="PANTHER" id="PTHR42883">
    <property type="entry name" value="GLUCOSE-1-PHOSPHATE THYMIDYLTRANSFERASE"/>
    <property type="match status" value="1"/>
</dbReference>
<comment type="caution">
    <text evidence="2">The sequence shown here is derived from an EMBL/GenBank/DDBJ whole genome shotgun (WGS) entry which is preliminary data.</text>
</comment>
<dbReference type="PANTHER" id="PTHR42883:SF2">
    <property type="entry name" value="THYMIDYLYLTRANSFERASE"/>
    <property type="match status" value="1"/>
</dbReference>